<evidence type="ECO:0000256" key="1">
    <source>
        <dbReference type="SAM" id="MobiDB-lite"/>
    </source>
</evidence>
<feature type="compositionally biased region" description="Pro residues" evidence="1">
    <location>
        <begin position="40"/>
        <end position="53"/>
    </location>
</feature>
<dbReference type="GeneID" id="109276512"/>
<organism evidence="2 3">
    <name type="scientific">Panthera pardus</name>
    <name type="common">Leopard</name>
    <name type="synonym">Felis pardus</name>
    <dbReference type="NCBI Taxonomy" id="9691"/>
    <lineage>
        <taxon>Eukaryota</taxon>
        <taxon>Metazoa</taxon>
        <taxon>Chordata</taxon>
        <taxon>Craniata</taxon>
        <taxon>Vertebrata</taxon>
        <taxon>Euteleostomi</taxon>
        <taxon>Mammalia</taxon>
        <taxon>Eutheria</taxon>
        <taxon>Laurasiatheria</taxon>
        <taxon>Carnivora</taxon>
        <taxon>Feliformia</taxon>
        <taxon>Felidae</taxon>
        <taxon>Pantherinae</taxon>
        <taxon>Panthera</taxon>
    </lineage>
</organism>
<feature type="region of interest" description="Disordered" evidence="1">
    <location>
        <begin position="1"/>
        <end position="252"/>
    </location>
</feature>
<evidence type="ECO:0000313" key="2">
    <source>
        <dbReference type="Proteomes" id="UP001165780"/>
    </source>
</evidence>
<feature type="compositionally biased region" description="Basic residues" evidence="1">
    <location>
        <begin position="1"/>
        <end position="12"/>
    </location>
</feature>
<reference evidence="3" key="1">
    <citation type="submission" date="2025-08" db="UniProtKB">
        <authorList>
            <consortium name="RefSeq"/>
        </authorList>
    </citation>
    <scope>IDENTIFICATION</scope>
    <source>
        <tissue evidence="3">Whole blood</tissue>
    </source>
</reference>
<dbReference type="AlphaFoldDB" id="A0A9W2VGY9"/>
<keyword evidence="2" id="KW-1185">Reference proteome</keyword>
<feature type="compositionally biased region" description="Basic and acidic residues" evidence="1">
    <location>
        <begin position="214"/>
        <end position="231"/>
    </location>
</feature>
<sequence>MQHARATRVHRGAGREAPALRRLPACARQACAAASSGPRRLPPPHAAPGPGAPRRPREPSAGEGGVPASGERAPTPAPATASCPPGRKGGNRSNITAARPGSGAPAGAAPPLRPRTPGVERPGDSRCGQSRGPEEEEAGRRRSRVWIAGGGGPERAGKRRKTGTGGRTRRPPRGSALGLETAGGAARAPEETWRPPPTLSPPFARNTAPPDWLAPHRAEQPAPTSRRDLGRRCLLRHRRPREPGDPAPLGVEGLVLSFGSHSANSKE</sequence>
<dbReference type="Proteomes" id="UP001165780">
    <property type="component" value="Unplaced"/>
</dbReference>
<gene>
    <name evidence="3" type="primary">LOC109276512</name>
</gene>
<dbReference type="RefSeq" id="XP_053757884.1">
    <property type="nucleotide sequence ID" value="XM_053901909.1"/>
</dbReference>
<evidence type="ECO:0000313" key="3">
    <source>
        <dbReference type="RefSeq" id="XP_053757884.1"/>
    </source>
</evidence>
<name>A0A9W2VGY9_PANPR</name>
<feature type="compositionally biased region" description="Low complexity" evidence="1">
    <location>
        <begin position="97"/>
        <end position="110"/>
    </location>
</feature>
<protein>
    <submittedName>
        <fullName evidence="3">Basic proline-rich protein-like</fullName>
    </submittedName>
</protein>
<feature type="compositionally biased region" description="Basic residues" evidence="1">
    <location>
        <begin position="157"/>
        <end position="172"/>
    </location>
</feature>
<accession>A0A9W2VGY9</accession>
<feature type="compositionally biased region" description="Low complexity" evidence="1">
    <location>
        <begin position="15"/>
        <end position="39"/>
    </location>
</feature>
<proteinExistence type="predicted"/>